<gene>
    <name evidence="3" type="ORF">L1785_22315</name>
</gene>
<dbReference type="Proteomes" id="UP001165405">
    <property type="component" value="Unassembled WGS sequence"/>
</dbReference>
<keyword evidence="2" id="KW-1133">Transmembrane helix</keyword>
<reference evidence="3" key="1">
    <citation type="submission" date="2022-01" db="EMBL/GenBank/DDBJ databases">
        <title>Antribacter sp. nov., isolated from Guizhou of China.</title>
        <authorList>
            <person name="Chengliang C."/>
            <person name="Ya Z."/>
        </authorList>
    </citation>
    <scope>NUCLEOTIDE SEQUENCE</scope>
    <source>
        <strain evidence="3">KLBMP 9083</strain>
    </source>
</reference>
<feature type="region of interest" description="Disordered" evidence="1">
    <location>
        <begin position="40"/>
        <end position="75"/>
    </location>
</feature>
<dbReference type="AlphaFoldDB" id="A0AA41QKG0"/>
<evidence type="ECO:0000256" key="1">
    <source>
        <dbReference type="SAM" id="MobiDB-lite"/>
    </source>
</evidence>
<dbReference type="EMBL" id="JAKGSG010000069">
    <property type="protein sequence ID" value="MCF4123699.1"/>
    <property type="molecule type" value="Genomic_DNA"/>
</dbReference>
<comment type="caution">
    <text evidence="3">The sequence shown here is derived from an EMBL/GenBank/DDBJ whole genome shotgun (WGS) entry which is preliminary data.</text>
</comment>
<organism evidence="3 4">
    <name type="scientific">Antribacter soli</name>
    <dbReference type="NCBI Taxonomy" id="2910976"/>
    <lineage>
        <taxon>Bacteria</taxon>
        <taxon>Bacillati</taxon>
        <taxon>Actinomycetota</taxon>
        <taxon>Actinomycetes</taxon>
        <taxon>Micrococcales</taxon>
        <taxon>Promicromonosporaceae</taxon>
        <taxon>Antribacter</taxon>
    </lineage>
</organism>
<keyword evidence="2" id="KW-0812">Transmembrane</keyword>
<name>A0AA41QKG0_9MICO</name>
<proteinExistence type="predicted"/>
<keyword evidence="2" id="KW-0472">Membrane</keyword>
<keyword evidence="4" id="KW-1185">Reference proteome</keyword>
<feature type="transmembrane region" description="Helical" evidence="2">
    <location>
        <begin position="12"/>
        <end position="32"/>
    </location>
</feature>
<protein>
    <submittedName>
        <fullName evidence="3">Uncharacterized protein</fullName>
    </submittedName>
</protein>
<sequence>MIGAWLRERWRFVVVLLAAGAVIFVVVLHLLAGDPHPVGSSGPALQAGPRPVASATAGGAPSRISNASPAASGSDPVATARRAALILFDWDTTTDTLGSVTTEVLAVADPTGEQTPGLLADLTAYLPDPAWWERLREYETRQRVDLDTVEVPAAWTRAVATGQVADLLPGTYAVNVVGTLHRSGVVAGRPESFAHPVELTMFVACEPALDECRLLRLGVPGTVLE</sequence>
<evidence type="ECO:0000256" key="2">
    <source>
        <dbReference type="SAM" id="Phobius"/>
    </source>
</evidence>
<dbReference type="RefSeq" id="WP_236091446.1">
    <property type="nucleotide sequence ID" value="NZ_JAKGSG010000069.1"/>
</dbReference>
<accession>A0AA41QKG0</accession>
<evidence type="ECO:0000313" key="3">
    <source>
        <dbReference type="EMBL" id="MCF4123699.1"/>
    </source>
</evidence>
<evidence type="ECO:0000313" key="4">
    <source>
        <dbReference type="Proteomes" id="UP001165405"/>
    </source>
</evidence>